<gene>
    <name evidence="2" type="ORF">TTAC_LOCUS6055</name>
</gene>
<protein>
    <submittedName>
        <fullName evidence="2 4">Uncharacterized protein</fullName>
    </submittedName>
</protein>
<organism evidence="4">
    <name type="scientific">Hydatigena taeniaeformis</name>
    <name type="common">Feline tapeworm</name>
    <name type="synonym">Taenia taeniaeformis</name>
    <dbReference type="NCBI Taxonomy" id="6205"/>
    <lineage>
        <taxon>Eukaryota</taxon>
        <taxon>Metazoa</taxon>
        <taxon>Spiralia</taxon>
        <taxon>Lophotrochozoa</taxon>
        <taxon>Platyhelminthes</taxon>
        <taxon>Cestoda</taxon>
        <taxon>Eucestoda</taxon>
        <taxon>Cyclophyllidea</taxon>
        <taxon>Taeniidae</taxon>
        <taxon>Hydatigera</taxon>
    </lineage>
</organism>
<accession>A0A0R3WZ74</accession>
<evidence type="ECO:0000313" key="2">
    <source>
        <dbReference type="EMBL" id="VDM30199.1"/>
    </source>
</evidence>
<dbReference type="EMBL" id="UYWX01020293">
    <property type="protein sequence ID" value="VDM30199.1"/>
    <property type="molecule type" value="Genomic_DNA"/>
</dbReference>
<evidence type="ECO:0000313" key="4">
    <source>
        <dbReference type="WBParaSite" id="TTAC_0000607001-mRNA-1"/>
    </source>
</evidence>
<keyword evidence="3" id="KW-1185">Reference proteome</keyword>
<dbReference type="Proteomes" id="UP000274429">
    <property type="component" value="Unassembled WGS sequence"/>
</dbReference>
<evidence type="ECO:0000313" key="3">
    <source>
        <dbReference type="Proteomes" id="UP000274429"/>
    </source>
</evidence>
<feature type="compositionally biased region" description="Basic and acidic residues" evidence="1">
    <location>
        <begin position="26"/>
        <end position="35"/>
    </location>
</feature>
<dbReference type="AlphaFoldDB" id="A0A0R3WZ74"/>
<sequence length="103" mass="11778">MVNTGSVTAIGEKDGPILLAGASQRQRGESSRWNRFEGGSSPLQMVVCQVERRTYLGRLDTRPDRCLNNRMIAWCHVHRSTELVSSKSSKRTIKIQYYHYRGH</sequence>
<evidence type="ECO:0000256" key="1">
    <source>
        <dbReference type="SAM" id="MobiDB-lite"/>
    </source>
</evidence>
<reference evidence="2 3" key="2">
    <citation type="submission" date="2018-11" db="EMBL/GenBank/DDBJ databases">
        <authorList>
            <consortium name="Pathogen Informatics"/>
        </authorList>
    </citation>
    <scope>NUCLEOTIDE SEQUENCE [LARGE SCALE GENOMIC DNA]</scope>
</reference>
<proteinExistence type="predicted"/>
<dbReference type="WBParaSite" id="TTAC_0000607001-mRNA-1">
    <property type="protein sequence ID" value="TTAC_0000607001-mRNA-1"/>
    <property type="gene ID" value="TTAC_0000607001"/>
</dbReference>
<name>A0A0R3WZ74_HYDTA</name>
<reference evidence="4" key="1">
    <citation type="submission" date="2017-02" db="UniProtKB">
        <authorList>
            <consortium name="WormBaseParasite"/>
        </authorList>
    </citation>
    <scope>IDENTIFICATION</scope>
</reference>
<feature type="region of interest" description="Disordered" evidence="1">
    <location>
        <begin position="18"/>
        <end position="37"/>
    </location>
</feature>